<organism evidence="2 3">
    <name type="scientific">Gossypium australe</name>
    <dbReference type="NCBI Taxonomy" id="47621"/>
    <lineage>
        <taxon>Eukaryota</taxon>
        <taxon>Viridiplantae</taxon>
        <taxon>Streptophyta</taxon>
        <taxon>Embryophyta</taxon>
        <taxon>Tracheophyta</taxon>
        <taxon>Spermatophyta</taxon>
        <taxon>Magnoliopsida</taxon>
        <taxon>eudicotyledons</taxon>
        <taxon>Gunneridae</taxon>
        <taxon>Pentapetalae</taxon>
        <taxon>rosids</taxon>
        <taxon>malvids</taxon>
        <taxon>Malvales</taxon>
        <taxon>Malvaceae</taxon>
        <taxon>Malvoideae</taxon>
        <taxon>Gossypium</taxon>
    </lineage>
</organism>
<dbReference type="Proteomes" id="UP000325315">
    <property type="component" value="Unassembled WGS sequence"/>
</dbReference>
<dbReference type="AlphaFoldDB" id="A0A5B6WG47"/>
<dbReference type="EMBL" id="SMMG02000003">
    <property type="protein sequence ID" value="KAA3480413.1"/>
    <property type="molecule type" value="Genomic_DNA"/>
</dbReference>
<comment type="caution">
    <text evidence="2">The sequence shown here is derived from an EMBL/GenBank/DDBJ whole genome shotgun (WGS) entry which is preliminary data.</text>
</comment>
<proteinExistence type="predicted"/>
<sequence length="66" mass="7640">MDPDRAVSDDVESNAPAPLKGQRRLNQGRLLGRMSVTEYEQEFVRLSQYTRECVSTETTMCKRFIK</sequence>
<evidence type="ECO:0000313" key="2">
    <source>
        <dbReference type="EMBL" id="KAA3480413.1"/>
    </source>
</evidence>
<protein>
    <submittedName>
        <fullName evidence="2">Retrotransposon gag domain-containing 1</fullName>
    </submittedName>
</protein>
<evidence type="ECO:0000313" key="3">
    <source>
        <dbReference type="Proteomes" id="UP000325315"/>
    </source>
</evidence>
<keyword evidence="3" id="KW-1185">Reference proteome</keyword>
<gene>
    <name evidence="2" type="ORF">EPI10_020843</name>
</gene>
<accession>A0A5B6WG47</accession>
<name>A0A5B6WG47_9ROSI</name>
<dbReference type="OrthoDB" id="2272416at2759"/>
<reference evidence="3" key="1">
    <citation type="journal article" date="2019" name="Plant Biotechnol. J.">
        <title>Genome sequencing of the Australian wild diploid species Gossypium australe highlights disease resistance and delayed gland morphogenesis.</title>
        <authorList>
            <person name="Cai Y."/>
            <person name="Cai X."/>
            <person name="Wang Q."/>
            <person name="Wang P."/>
            <person name="Zhang Y."/>
            <person name="Cai C."/>
            <person name="Xu Y."/>
            <person name="Wang K."/>
            <person name="Zhou Z."/>
            <person name="Wang C."/>
            <person name="Geng S."/>
            <person name="Li B."/>
            <person name="Dong Q."/>
            <person name="Hou Y."/>
            <person name="Wang H."/>
            <person name="Ai P."/>
            <person name="Liu Z."/>
            <person name="Yi F."/>
            <person name="Sun M."/>
            <person name="An G."/>
            <person name="Cheng J."/>
            <person name="Zhang Y."/>
            <person name="Shi Q."/>
            <person name="Xie Y."/>
            <person name="Shi X."/>
            <person name="Chang Y."/>
            <person name="Huang F."/>
            <person name="Chen Y."/>
            <person name="Hong S."/>
            <person name="Mi L."/>
            <person name="Sun Q."/>
            <person name="Zhang L."/>
            <person name="Zhou B."/>
            <person name="Peng R."/>
            <person name="Zhang X."/>
            <person name="Liu F."/>
        </authorList>
    </citation>
    <scope>NUCLEOTIDE SEQUENCE [LARGE SCALE GENOMIC DNA]</scope>
    <source>
        <strain evidence="3">cv. PA1801</strain>
    </source>
</reference>
<evidence type="ECO:0000256" key="1">
    <source>
        <dbReference type="SAM" id="MobiDB-lite"/>
    </source>
</evidence>
<feature type="region of interest" description="Disordered" evidence="1">
    <location>
        <begin position="1"/>
        <end position="26"/>
    </location>
</feature>